<dbReference type="AlphaFoldDB" id="A0A0D6JUG6"/>
<evidence type="ECO:0000313" key="2">
    <source>
        <dbReference type="Proteomes" id="UP000198902"/>
    </source>
</evidence>
<organism evidence="1 2">
    <name type="scientific">Haloferax massiliensis</name>
    <dbReference type="NCBI Taxonomy" id="1476858"/>
    <lineage>
        <taxon>Archaea</taxon>
        <taxon>Methanobacteriati</taxon>
        <taxon>Methanobacteriota</taxon>
        <taxon>Stenosarchaea group</taxon>
        <taxon>Halobacteria</taxon>
        <taxon>Halobacteriales</taxon>
        <taxon>Haloferacaceae</taxon>
        <taxon>Haloferax</taxon>
    </lineage>
</organism>
<sequence length="153" mass="17319">MAITDKIYLKNHRQIVSQLDTNIPKRVFSGATLEILYSGEGLAKVDDATRDRLLDFAQDFLDCENSDDIYTGYPERQFIEYLLELRAQGLGPDAIVDVMSDDYMVYAYPGDVLSFLDDSVRTLESVEALADVEGNREMQDDARRAKQDLVGPR</sequence>
<dbReference type="Pfam" id="PF19131">
    <property type="entry name" value="DUF5814"/>
    <property type="match status" value="1"/>
</dbReference>
<dbReference type="InterPro" id="IPR043852">
    <property type="entry name" value="DUF5814"/>
</dbReference>
<proteinExistence type="predicted"/>
<protein>
    <recommendedName>
        <fullName evidence="3">Helicase</fullName>
    </recommendedName>
</protein>
<dbReference type="Proteomes" id="UP000198902">
    <property type="component" value="Unassembled WGS sequence"/>
</dbReference>
<accession>A0A0D6JUG6</accession>
<reference evidence="2" key="1">
    <citation type="submission" date="2015-03" db="EMBL/GenBank/DDBJ databases">
        <authorList>
            <person name="Urmite Genomes"/>
        </authorList>
    </citation>
    <scope>NUCLEOTIDE SEQUENCE [LARGE SCALE GENOMIC DNA]</scope>
    <source>
        <strain evidence="2">Arc-Hr</strain>
    </source>
</reference>
<name>A0A0D6JUG6_9EURY</name>
<dbReference type="RefSeq" id="WP_089779710.1">
    <property type="nucleotide sequence ID" value="NZ_CABLRR010000002.1"/>
</dbReference>
<dbReference type="EMBL" id="CSTE01000002">
    <property type="protein sequence ID" value="CQR51370.1"/>
    <property type="molecule type" value="Genomic_DNA"/>
</dbReference>
<dbReference type="OrthoDB" id="115795at2157"/>
<evidence type="ECO:0000313" key="1">
    <source>
        <dbReference type="EMBL" id="CQR51370.1"/>
    </source>
</evidence>
<keyword evidence="2" id="KW-1185">Reference proteome</keyword>
<evidence type="ECO:0008006" key="3">
    <source>
        <dbReference type="Google" id="ProtNLM"/>
    </source>
</evidence>
<gene>
    <name evidence="1" type="ORF">BN996_02716</name>
</gene>